<protein>
    <submittedName>
        <fullName evidence="2">Uncharacterized protein</fullName>
    </submittedName>
</protein>
<sequence>MRRPKQTEQTPPDTSVSTPHNWQDGGKSISSVPWPSQCAAILNISRVLPPPSDVMRPLLANAKD</sequence>
<keyword evidence="3" id="KW-1185">Reference proteome</keyword>
<reference evidence="2 3" key="1">
    <citation type="submission" date="2014-06" db="EMBL/GenBank/DDBJ databases">
        <title>Functional and comparative genomic analyses of the Drosophila gut microbiota identify candidate symbiosis factors.</title>
        <authorList>
            <person name="Newell P.D."/>
            <person name="Chaston J.M."/>
            <person name="Douglas A.E."/>
        </authorList>
    </citation>
    <scope>NUCLEOTIDE SEQUENCE [LARGE SCALE GENOMIC DNA]</scope>
    <source>
        <strain evidence="2 3">DmCS_006</strain>
    </source>
</reference>
<evidence type="ECO:0000313" key="2">
    <source>
        <dbReference type="EMBL" id="KGB21283.1"/>
    </source>
</evidence>
<proteinExistence type="predicted"/>
<accession>A0A095AX28</accession>
<feature type="compositionally biased region" description="Polar residues" evidence="1">
    <location>
        <begin position="7"/>
        <end position="21"/>
    </location>
</feature>
<feature type="region of interest" description="Disordered" evidence="1">
    <location>
        <begin position="1"/>
        <end position="32"/>
    </location>
</feature>
<dbReference type="AlphaFoldDB" id="A0A095AX28"/>
<name>A0A095AX28_9PROT</name>
<dbReference type="STRING" id="104102.AtDm6_2919"/>
<dbReference type="PATRIC" id="fig|104102.7.peg.2883"/>
<organism evidence="2 3">
    <name type="scientific">Acetobacter tropicalis</name>
    <dbReference type="NCBI Taxonomy" id="104102"/>
    <lineage>
        <taxon>Bacteria</taxon>
        <taxon>Pseudomonadati</taxon>
        <taxon>Pseudomonadota</taxon>
        <taxon>Alphaproteobacteria</taxon>
        <taxon>Acetobacterales</taxon>
        <taxon>Acetobacteraceae</taxon>
        <taxon>Acetobacter</taxon>
    </lineage>
</organism>
<evidence type="ECO:0000313" key="3">
    <source>
        <dbReference type="Proteomes" id="UP000029448"/>
    </source>
</evidence>
<evidence type="ECO:0000256" key="1">
    <source>
        <dbReference type="SAM" id="MobiDB-lite"/>
    </source>
</evidence>
<dbReference type="EMBL" id="JOKM01000102">
    <property type="protein sequence ID" value="KGB21283.1"/>
    <property type="molecule type" value="Genomic_DNA"/>
</dbReference>
<dbReference type="Proteomes" id="UP000029448">
    <property type="component" value="Unassembled WGS sequence"/>
</dbReference>
<comment type="caution">
    <text evidence="2">The sequence shown here is derived from an EMBL/GenBank/DDBJ whole genome shotgun (WGS) entry which is preliminary data.</text>
</comment>
<gene>
    <name evidence="2" type="ORF">AtDm6_2919</name>
</gene>